<dbReference type="AlphaFoldDB" id="A0ABD5CKZ2"/>
<comment type="subcellular location">
    <subcellularLocation>
        <location evidence="1">Membrane</location>
        <topology evidence="1">Multi-pass membrane protein</topology>
    </subcellularLocation>
</comment>
<evidence type="ECO:0000256" key="3">
    <source>
        <dbReference type="ARBA" id="ARBA00022989"/>
    </source>
</evidence>
<proteinExistence type="predicted"/>
<dbReference type="GO" id="GO:0016020">
    <property type="term" value="C:membrane"/>
    <property type="evidence" value="ECO:0007669"/>
    <property type="project" value="UniProtKB-SubCell"/>
</dbReference>
<name>A0ABD5CKZ2_9BURK</name>
<dbReference type="Gene3D" id="1.20.1080.10">
    <property type="entry name" value="Glycerol uptake facilitator protein"/>
    <property type="match status" value="1"/>
</dbReference>
<evidence type="ECO:0000313" key="8">
    <source>
        <dbReference type="Proteomes" id="UP001245184"/>
    </source>
</evidence>
<evidence type="ECO:0000256" key="4">
    <source>
        <dbReference type="ARBA" id="ARBA00023136"/>
    </source>
</evidence>
<keyword evidence="4 6" id="KW-0472">Membrane</keyword>
<feature type="transmembrane region" description="Helical" evidence="6">
    <location>
        <begin position="153"/>
        <end position="174"/>
    </location>
</feature>
<dbReference type="InterPro" id="IPR023271">
    <property type="entry name" value="Aquaporin-like"/>
</dbReference>
<evidence type="ECO:0000313" key="7">
    <source>
        <dbReference type="EMBL" id="MDR6205900.1"/>
    </source>
</evidence>
<feature type="transmembrane region" description="Helical" evidence="6">
    <location>
        <begin position="230"/>
        <end position="249"/>
    </location>
</feature>
<reference evidence="7 8" key="1">
    <citation type="submission" date="2023-08" db="EMBL/GenBank/DDBJ databases">
        <title>Genome sequencing of plant associated microbes to promote plant fitness in Sorghum bicolor and Oryza sativa.</title>
        <authorList>
            <person name="Coleman-Derr D."/>
        </authorList>
    </citation>
    <scope>NUCLEOTIDE SEQUENCE [LARGE SCALE GENOMIC DNA]</scope>
    <source>
        <strain evidence="7 8">SLBN-33</strain>
    </source>
</reference>
<dbReference type="InterPro" id="IPR000292">
    <property type="entry name" value="For/NO2_transpt"/>
</dbReference>
<organism evidence="7 8">
    <name type="scientific">Paraburkholderia graminis</name>
    <dbReference type="NCBI Taxonomy" id="60548"/>
    <lineage>
        <taxon>Bacteria</taxon>
        <taxon>Pseudomonadati</taxon>
        <taxon>Pseudomonadota</taxon>
        <taxon>Betaproteobacteria</taxon>
        <taxon>Burkholderiales</taxon>
        <taxon>Burkholderiaceae</taxon>
        <taxon>Paraburkholderia</taxon>
    </lineage>
</organism>
<dbReference type="PANTHER" id="PTHR30520">
    <property type="entry name" value="FORMATE TRANSPORTER-RELATED"/>
    <property type="match status" value="1"/>
</dbReference>
<dbReference type="EMBL" id="JAVIZN010000002">
    <property type="protein sequence ID" value="MDR6205900.1"/>
    <property type="molecule type" value="Genomic_DNA"/>
</dbReference>
<feature type="compositionally biased region" description="Basic and acidic residues" evidence="5">
    <location>
        <begin position="1"/>
        <end position="10"/>
    </location>
</feature>
<evidence type="ECO:0000256" key="2">
    <source>
        <dbReference type="ARBA" id="ARBA00022692"/>
    </source>
</evidence>
<dbReference type="Pfam" id="PF01226">
    <property type="entry name" value="Form_Nir_trans"/>
    <property type="match status" value="1"/>
</dbReference>
<feature type="transmembrane region" description="Helical" evidence="6">
    <location>
        <begin position="269"/>
        <end position="292"/>
    </location>
</feature>
<evidence type="ECO:0000256" key="6">
    <source>
        <dbReference type="SAM" id="Phobius"/>
    </source>
</evidence>
<dbReference type="RefSeq" id="WP_029966322.1">
    <property type="nucleotide sequence ID" value="NZ_ATXV01000001.1"/>
</dbReference>
<evidence type="ECO:0000256" key="1">
    <source>
        <dbReference type="ARBA" id="ARBA00004141"/>
    </source>
</evidence>
<feature type="transmembrane region" description="Helical" evidence="6">
    <location>
        <begin position="74"/>
        <end position="96"/>
    </location>
</feature>
<keyword evidence="3 6" id="KW-1133">Transmembrane helix</keyword>
<accession>A0ABD5CKZ2</accession>
<sequence>MTDATREEQRQSSAESTEFAGNDVPRAQDAGADSPHLNEGEQDQAAHHTAPHALVLHEIVREEGEAALERTIGALIWSSLAAGLSMGFSFLTQAVLEAGLPDTSWRHLVSSFGYSMGFVLVIMGRQQLFTESTLTVVLPVLTRRDPKTLLKAMRLWAIVLFFNLVSTWIFAAMLRIPDVFAPAVVQAFGEVSRAAVGSEHMLPTMVKAVFAGWLIALMVWLLPSARSGRLLTVLLITYVVAVSHLSHIIAGSTEVAYAFFSGDASLRDYFLRFLVPTLVGNTVGGMSLVALLNHAAIAPEINGHR</sequence>
<comment type="caution">
    <text evidence="7">The sequence shown here is derived from an EMBL/GenBank/DDBJ whole genome shotgun (WGS) entry which is preliminary data.</text>
</comment>
<gene>
    <name evidence="7" type="ORF">QF025_004620</name>
</gene>
<dbReference type="PANTHER" id="PTHR30520:SF2">
    <property type="entry name" value="INNER MEMBRANE PROTEIN YFDC"/>
    <property type="match status" value="1"/>
</dbReference>
<dbReference type="Proteomes" id="UP001245184">
    <property type="component" value="Unassembled WGS sequence"/>
</dbReference>
<evidence type="ECO:0000256" key="5">
    <source>
        <dbReference type="SAM" id="MobiDB-lite"/>
    </source>
</evidence>
<feature type="region of interest" description="Disordered" evidence="5">
    <location>
        <begin position="1"/>
        <end position="48"/>
    </location>
</feature>
<keyword evidence="2 6" id="KW-0812">Transmembrane</keyword>
<feature type="transmembrane region" description="Helical" evidence="6">
    <location>
        <begin position="205"/>
        <end position="223"/>
    </location>
</feature>
<protein>
    <submittedName>
        <fullName evidence="7">Formate/nitrite transporter FocA (FNT family)</fullName>
    </submittedName>
</protein>